<dbReference type="AlphaFoldDB" id="A0A433JUJ9"/>
<evidence type="ECO:0000256" key="1">
    <source>
        <dbReference type="SAM" id="Phobius"/>
    </source>
</evidence>
<keyword evidence="1" id="KW-0812">Transmembrane</keyword>
<dbReference type="OrthoDB" id="5117171at2"/>
<feature type="transmembrane region" description="Helical" evidence="1">
    <location>
        <begin position="14"/>
        <end position="33"/>
    </location>
</feature>
<evidence type="ECO:0000313" key="2">
    <source>
        <dbReference type="EMBL" id="RUR01831.1"/>
    </source>
</evidence>
<feature type="transmembrane region" description="Helical" evidence="1">
    <location>
        <begin position="184"/>
        <end position="203"/>
    </location>
</feature>
<keyword evidence="3" id="KW-1185">Reference proteome</keyword>
<dbReference type="RefSeq" id="WP_127049757.1">
    <property type="nucleotide sequence ID" value="NZ_RZGZ01000002.1"/>
</dbReference>
<dbReference type="InterPro" id="IPR025699">
    <property type="entry name" value="ABC2_memb-like"/>
</dbReference>
<keyword evidence="1" id="KW-1133">Transmembrane helix</keyword>
<evidence type="ECO:0000313" key="3">
    <source>
        <dbReference type="Proteomes" id="UP000274909"/>
    </source>
</evidence>
<gene>
    <name evidence="2" type="ORF">ELQ94_10305</name>
</gene>
<feature type="transmembrane region" description="Helical" evidence="1">
    <location>
        <begin position="148"/>
        <end position="164"/>
    </location>
</feature>
<feature type="transmembrane region" description="Helical" evidence="1">
    <location>
        <begin position="115"/>
        <end position="136"/>
    </location>
</feature>
<sequence>MIAAFVRFDLMSWFLRRQALLVLAFVVLIGVLLPVPGMAIMTAALATSLMISTPFLGDERGRLDVLYGVLPISRSTVVVGRVLSIVVYYLAAAALATAVTLVMATVRGSVLDAGLLLTVHAAAFAFVGVTAVLQFPVFFRIGYTRGRLMSYAPALVTVGVLWLLQATESTDAVASAAAGISPPVVVGGCVALGVVGLIVAAAVSSRLYRTREI</sequence>
<proteinExistence type="predicted"/>
<reference evidence="2 3" key="1">
    <citation type="submission" date="2018-12" db="EMBL/GenBank/DDBJ databases">
        <authorList>
            <person name="Li F."/>
        </authorList>
    </citation>
    <scope>NUCLEOTIDE SEQUENCE [LARGE SCALE GENOMIC DNA]</scope>
    <source>
        <strain evidence="2 3">EGI 6500705</strain>
    </source>
</reference>
<comment type="caution">
    <text evidence="2">The sequence shown here is derived from an EMBL/GenBank/DDBJ whole genome shotgun (WGS) entry which is preliminary data.</text>
</comment>
<evidence type="ECO:0008006" key="4">
    <source>
        <dbReference type="Google" id="ProtNLM"/>
    </source>
</evidence>
<name>A0A433JUJ9_9MICO</name>
<dbReference type="Proteomes" id="UP000274909">
    <property type="component" value="Unassembled WGS sequence"/>
</dbReference>
<dbReference type="EMBL" id="RZGZ01000002">
    <property type="protein sequence ID" value="RUR01831.1"/>
    <property type="molecule type" value="Genomic_DNA"/>
</dbReference>
<dbReference type="Pfam" id="PF13346">
    <property type="entry name" value="ABC2_membrane_5"/>
    <property type="match status" value="1"/>
</dbReference>
<accession>A0A433JUJ9</accession>
<protein>
    <recommendedName>
        <fullName evidence="4">ABC-2 transporter permease</fullName>
    </recommendedName>
</protein>
<organism evidence="2 3">
    <name type="scientific">Labedella endophytica</name>
    <dbReference type="NCBI Taxonomy" id="1523160"/>
    <lineage>
        <taxon>Bacteria</taxon>
        <taxon>Bacillati</taxon>
        <taxon>Actinomycetota</taxon>
        <taxon>Actinomycetes</taxon>
        <taxon>Micrococcales</taxon>
        <taxon>Microbacteriaceae</taxon>
        <taxon>Labedella</taxon>
    </lineage>
</organism>
<keyword evidence="1" id="KW-0472">Membrane</keyword>
<feature type="transmembrane region" description="Helical" evidence="1">
    <location>
        <begin position="78"/>
        <end position="103"/>
    </location>
</feature>